<dbReference type="InterPro" id="IPR011146">
    <property type="entry name" value="HIT-like"/>
</dbReference>
<dbReference type="Pfam" id="PF01230">
    <property type="entry name" value="HIT"/>
    <property type="match status" value="1"/>
</dbReference>
<dbReference type="KEGG" id="phn:PAEH1_12905"/>
<organism evidence="3 4">
    <name type="scientific">Paenalcaligenes hominis</name>
    <dbReference type="NCBI Taxonomy" id="643674"/>
    <lineage>
        <taxon>Bacteria</taxon>
        <taxon>Pseudomonadati</taxon>
        <taxon>Pseudomonadota</taxon>
        <taxon>Betaproteobacteria</taxon>
        <taxon>Burkholderiales</taxon>
        <taxon>Alcaligenaceae</taxon>
        <taxon>Paenalcaligenes</taxon>
    </lineage>
</organism>
<dbReference type="InterPro" id="IPR036265">
    <property type="entry name" value="HIT-like_sf"/>
</dbReference>
<sequence length="134" mass="15487">MFELHPALQADTFFLGQLELCDVLLNNNSSYLWVILVPRRAEIREIYELSLTDQQQLMMECSHVSEKLARYSTANKMNLAAFGNQVPQLHLHIIARHHVDPAWPQPAWLNLATQPYERQKAQALLQDLRQLLGV</sequence>
<feature type="domain" description="HIT" evidence="2">
    <location>
        <begin position="34"/>
        <end position="103"/>
    </location>
</feature>
<dbReference type="EMBL" id="CP019697">
    <property type="protein sequence ID" value="AQS52203.1"/>
    <property type="molecule type" value="Genomic_DNA"/>
</dbReference>
<evidence type="ECO:0000259" key="2">
    <source>
        <dbReference type="PROSITE" id="PS51084"/>
    </source>
</evidence>
<reference evidence="3 4" key="1">
    <citation type="submission" date="2017-01" db="EMBL/GenBank/DDBJ databases">
        <title>Complete Genome Sequence of Paenalcaligenes hominis, Isolated from a paraplegic Patient with neurogenic bladder.</title>
        <authorList>
            <person name="Mukhopadhyay R."/>
            <person name="Joaquin J."/>
            <person name="Hogue R."/>
            <person name="Kilaru A."/>
            <person name="Jospin G."/>
            <person name="Mars K."/>
            <person name="Eisen J.A."/>
            <person name="Chaturvedi V."/>
        </authorList>
    </citation>
    <scope>NUCLEOTIDE SEQUENCE [LARGE SCALE GENOMIC DNA]</scope>
    <source>
        <strain evidence="3 4">15S00501</strain>
    </source>
</reference>
<dbReference type="AlphaFoldDB" id="A0A1U9K2B0"/>
<gene>
    <name evidence="3" type="ORF">PAEH1_12905</name>
</gene>
<dbReference type="InterPro" id="IPR026026">
    <property type="entry name" value="HIT_Hint"/>
</dbReference>
<evidence type="ECO:0000313" key="4">
    <source>
        <dbReference type="Proteomes" id="UP000189369"/>
    </source>
</evidence>
<dbReference type="OrthoDB" id="9799145at2"/>
<dbReference type="GO" id="GO:0003824">
    <property type="term" value="F:catalytic activity"/>
    <property type="evidence" value="ECO:0007669"/>
    <property type="project" value="InterPro"/>
</dbReference>
<protein>
    <recommendedName>
        <fullName evidence="2">HIT domain-containing protein</fullName>
    </recommendedName>
</protein>
<evidence type="ECO:0000313" key="3">
    <source>
        <dbReference type="EMBL" id="AQS52203.1"/>
    </source>
</evidence>
<comment type="caution">
    <text evidence="1">Lacks conserved residue(s) required for the propagation of feature annotation.</text>
</comment>
<dbReference type="Proteomes" id="UP000189369">
    <property type="component" value="Chromosome"/>
</dbReference>
<dbReference type="SUPFAM" id="SSF54197">
    <property type="entry name" value="HIT-like"/>
    <property type="match status" value="1"/>
</dbReference>
<dbReference type="PROSITE" id="PS51084">
    <property type="entry name" value="HIT_2"/>
    <property type="match status" value="1"/>
</dbReference>
<evidence type="ECO:0000256" key="1">
    <source>
        <dbReference type="PROSITE-ProRule" id="PRU00464"/>
    </source>
</evidence>
<accession>A0A1U9K2B0</accession>
<name>A0A1U9K2B0_9BURK</name>
<dbReference type="PIRSF" id="PIRSF000714">
    <property type="entry name" value="HIT"/>
    <property type="match status" value="1"/>
</dbReference>
<proteinExistence type="predicted"/>
<dbReference type="Gene3D" id="3.30.428.10">
    <property type="entry name" value="HIT-like"/>
    <property type="match status" value="1"/>
</dbReference>